<organism evidence="4 6">
    <name type="scientific">Salmonella enterica subsp. arizonae</name>
    <dbReference type="NCBI Taxonomy" id="59203"/>
    <lineage>
        <taxon>Bacteria</taxon>
        <taxon>Pseudomonadati</taxon>
        <taxon>Pseudomonadota</taxon>
        <taxon>Gammaproteobacteria</taxon>
        <taxon>Enterobacterales</taxon>
        <taxon>Enterobacteriaceae</taxon>
        <taxon>Salmonella</taxon>
    </lineage>
</organism>
<evidence type="ECO:0000256" key="2">
    <source>
        <dbReference type="SAM" id="SignalP"/>
    </source>
</evidence>
<dbReference type="Pfam" id="PF12883">
    <property type="entry name" value="DUF3828"/>
    <property type="match status" value="1"/>
</dbReference>
<keyword evidence="4" id="KW-0449">Lipoprotein</keyword>
<dbReference type="InterPro" id="IPR024289">
    <property type="entry name" value="DUF3828"/>
</dbReference>
<protein>
    <submittedName>
        <fullName evidence="4">Lipoprotein</fullName>
    </submittedName>
</protein>
<dbReference type="EMBL" id="UGWZ01000001">
    <property type="protein sequence ID" value="SUG15958.1"/>
    <property type="molecule type" value="Genomic_DNA"/>
</dbReference>
<feature type="chain" id="PRO_5033360222" evidence="2">
    <location>
        <begin position="19"/>
        <end position="184"/>
    </location>
</feature>
<evidence type="ECO:0000313" key="4">
    <source>
        <dbReference type="EMBL" id="SUG15958.1"/>
    </source>
</evidence>
<name>A0A379S999_SALER</name>
<evidence type="ECO:0000256" key="1">
    <source>
        <dbReference type="SAM" id="MobiDB-lite"/>
    </source>
</evidence>
<evidence type="ECO:0000313" key="7">
    <source>
        <dbReference type="Proteomes" id="UP000255443"/>
    </source>
</evidence>
<dbReference type="AlphaFoldDB" id="A0A379S999"/>
<feature type="signal peptide" evidence="2">
    <location>
        <begin position="1"/>
        <end position="18"/>
    </location>
</feature>
<proteinExistence type="predicted"/>
<reference evidence="6 7" key="1">
    <citation type="submission" date="2018-06" db="EMBL/GenBank/DDBJ databases">
        <authorList>
            <consortium name="Pathogen Informatics"/>
            <person name="Doyle S."/>
        </authorList>
    </citation>
    <scope>NUCLEOTIDE SEQUENCE [LARGE SCALE GENOMIC DNA]</scope>
    <source>
        <strain evidence="4 6">NCTC7295</strain>
        <strain evidence="5 7">NCTC7303</strain>
    </source>
</reference>
<gene>
    <name evidence="4" type="primary">ybjP</name>
    <name evidence="4" type="ORF">NCTC7295_03648</name>
    <name evidence="5" type="ORF">NCTC7303_00854</name>
</gene>
<dbReference type="EMBL" id="UGXC01000002">
    <property type="protein sequence ID" value="SUG28711.1"/>
    <property type="molecule type" value="Genomic_DNA"/>
</dbReference>
<keyword evidence="2" id="KW-0732">Signal</keyword>
<feature type="domain" description="DUF3828" evidence="3">
    <location>
        <begin position="41"/>
        <end position="153"/>
    </location>
</feature>
<accession>A0A379S999</accession>
<evidence type="ECO:0000313" key="5">
    <source>
        <dbReference type="EMBL" id="SUG28711.1"/>
    </source>
</evidence>
<dbReference type="Proteomes" id="UP000254124">
    <property type="component" value="Unassembled WGS sequence"/>
</dbReference>
<evidence type="ECO:0000259" key="3">
    <source>
        <dbReference type="Pfam" id="PF12883"/>
    </source>
</evidence>
<sequence length="184" mass="20291">MRYSKLSLLIPCSLLLNACTTVTPAYKDNGPRIGACVEGGPDRVAQQFYDYRLQNRSNDIAALRPFLSDNLAKLLTDASRDTEHRQLMSSDPFSSRATLPDSANVASASTIPNRDARNIPLRVALKQGDQNWQDEVLMIHEGPCWAIDDVRYLGGKCPCSCRHAAPVDRKPLTGGIPLPQSYHP</sequence>
<evidence type="ECO:0000313" key="6">
    <source>
        <dbReference type="Proteomes" id="UP000254124"/>
    </source>
</evidence>
<dbReference type="Proteomes" id="UP000255443">
    <property type="component" value="Unassembled WGS sequence"/>
</dbReference>
<feature type="region of interest" description="Disordered" evidence="1">
    <location>
        <begin position="86"/>
        <end position="108"/>
    </location>
</feature>
<dbReference type="NCBIfam" id="NF007824">
    <property type="entry name" value="PRK10533.1"/>
    <property type="match status" value="1"/>
</dbReference>
<feature type="compositionally biased region" description="Polar residues" evidence="1">
    <location>
        <begin position="87"/>
        <end position="97"/>
    </location>
</feature>